<accession>A0A392UIJ9</accession>
<sequence>MSRRRYASVTLNLSRTVYAINFLSPFSPTSRSHLGPSIFIIS</sequence>
<protein>
    <submittedName>
        <fullName evidence="1">Uncharacterized protein</fullName>
    </submittedName>
</protein>
<dbReference type="AlphaFoldDB" id="A0A392UIJ9"/>
<feature type="non-terminal residue" evidence="1">
    <location>
        <position position="42"/>
    </location>
</feature>
<keyword evidence="2" id="KW-1185">Reference proteome</keyword>
<dbReference type="EMBL" id="LXQA010813192">
    <property type="protein sequence ID" value="MCI72210.1"/>
    <property type="molecule type" value="Genomic_DNA"/>
</dbReference>
<reference evidence="1 2" key="1">
    <citation type="journal article" date="2018" name="Front. Plant Sci.">
        <title>Red Clover (Trifolium pratense) and Zigzag Clover (T. medium) - A Picture of Genomic Similarities and Differences.</title>
        <authorList>
            <person name="Dluhosova J."/>
            <person name="Istvanek J."/>
            <person name="Nedelnik J."/>
            <person name="Repkova J."/>
        </authorList>
    </citation>
    <scope>NUCLEOTIDE SEQUENCE [LARGE SCALE GENOMIC DNA]</scope>
    <source>
        <strain evidence="2">cv. 10/8</strain>
        <tissue evidence="1">Leaf</tissue>
    </source>
</reference>
<evidence type="ECO:0000313" key="2">
    <source>
        <dbReference type="Proteomes" id="UP000265520"/>
    </source>
</evidence>
<name>A0A392UIJ9_9FABA</name>
<proteinExistence type="predicted"/>
<dbReference type="Proteomes" id="UP000265520">
    <property type="component" value="Unassembled WGS sequence"/>
</dbReference>
<comment type="caution">
    <text evidence="1">The sequence shown here is derived from an EMBL/GenBank/DDBJ whole genome shotgun (WGS) entry which is preliminary data.</text>
</comment>
<evidence type="ECO:0000313" key="1">
    <source>
        <dbReference type="EMBL" id="MCI72210.1"/>
    </source>
</evidence>
<organism evidence="1 2">
    <name type="scientific">Trifolium medium</name>
    <dbReference type="NCBI Taxonomy" id="97028"/>
    <lineage>
        <taxon>Eukaryota</taxon>
        <taxon>Viridiplantae</taxon>
        <taxon>Streptophyta</taxon>
        <taxon>Embryophyta</taxon>
        <taxon>Tracheophyta</taxon>
        <taxon>Spermatophyta</taxon>
        <taxon>Magnoliopsida</taxon>
        <taxon>eudicotyledons</taxon>
        <taxon>Gunneridae</taxon>
        <taxon>Pentapetalae</taxon>
        <taxon>rosids</taxon>
        <taxon>fabids</taxon>
        <taxon>Fabales</taxon>
        <taxon>Fabaceae</taxon>
        <taxon>Papilionoideae</taxon>
        <taxon>50 kb inversion clade</taxon>
        <taxon>NPAAA clade</taxon>
        <taxon>Hologalegina</taxon>
        <taxon>IRL clade</taxon>
        <taxon>Trifolieae</taxon>
        <taxon>Trifolium</taxon>
    </lineage>
</organism>